<dbReference type="EMBL" id="VGLS01001158">
    <property type="protein sequence ID" value="MBM3227032.1"/>
    <property type="molecule type" value="Genomic_DNA"/>
</dbReference>
<dbReference type="PROSITE" id="PS51007">
    <property type="entry name" value="CYTC"/>
    <property type="match status" value="2"/>
</dbReference>
<evidence type="ECO:0000256" key="4">
    <source>
        <dbReference type="PROSITE-ProRule" id="PRU00433"/>
    </source>
</evidence>
<evidence type="ECO:0000313" key="7">
    <source>
        <dbReference type="Proteomes" id="UP000712673"/>
    </source>
</evidence>
<feature type="non-terminal residue" evidence="6">
    <location>
        <position position="227"/>
    </location>
</feature>
<proteinExistence type="predicted"/>
<accession>A0A937W8M0</accession>
<keyword evidence="1 4" id="KW-0349">Heme</keyword>
<evidence type="ECO:0000313" key="6">
    <source>
        <dbReference type="EMBL" id="MBM3227032.1"/>
    </source>
</evidence>
<dbReference type="Gene3D" id="1.10.760.10">
    <property type="entry name" value="Cytochrome c-like domain"/>
    <property type="match status" value="1"/>
</dbReference>
<gene>
    <name evidence="6" type="ORF">FJZ47_24970</name>
</gene>
<dbReference type="Proteomes" id="UP000712673">
    <property type="component" value="Unassembled WGS sequence"/>
</dbReference>
<comment type="caution">
    <text evidence="6">The sequence shown here is derived from an EMBL/GenBank/DDBJ whole genome shotgun (WGS) entry which is preliminary data.</text>
</comment>
<dbReference type="GO" id="GO:0046872">
    <property type="term" value="F:metal ion binding"/>
    <property type="evidence" value="ECO:0007669"/>
    <property type="project" value="UniProtKB-KW"/>
</dbReference>
<organism evidence="6 7">
    <name type="scientific">Tectimicrobiota bacterium</name>
    <dbReference type="NCBI Taxonomy" id="2528274"/>
    <lineage>
        <taxon>Bacteria</taxon>
        <taxon>Pseudomonadati</taxon>
        <taxon>Nitrospinota/Tectimicrobiota group</taxon>
        <taxon>Candidatus Tectimicrobiota</taxon>
    </lineage>
</organism>
<evidence type="ECO:0000256" key="3">
    <source>
        <dbReference type="ARBA" id="ARBA00023004"/>
    </source>
</evidence>
<feature type="domain" description="Cytochrome c" evidence="5">
    <location>
        <begin position="172"/>
        <end position="227"/>
    </location>
</feature>
<feature type="domain" description="Cytochrome c" evidence="5">
    <location>
        <begin position="6"/>
        <end position="156"/>
    </location>
</feature>
<evidence type="ECO:0000256" key="2">
    <source>
        <dbReference type="ARBA" id="ARBA00022723"/>
    </source>
</evidence>
<dbReference type="InterPro" id="IPR009056">
    <property type="entry name" value="Cyt_c-like_dom"/>
</dbReference>
<dbReference type="GO" id="GO:0009055">
    <property type="term" value="F:electron transfer activity"/>
    <property type="evidence" value="ECO:0007669"/>
    <property type="project" value="InterPro"/>
</dbReference>
<dbReference type="SUPFAM" id="SSF46626">
    <property type="entry name" value="Cytochrome c"/>
    <property type="match status" value="2"/>
</dbReference>
<evidence type="ECO:0000256" key="1">
    <source>
        <dbReference type="ARBA" id="ARBA00022617"/>
    </source>
</evidence>
<sequence length="227" mass="24893">MAAPPALIAGGERLFLTQTFNGNGRTCATCHRPERHFTIDPEFIRGLPPEDPLFVAERVPALRELERAIFLRRALILVNPDSFNRPPVFRAPPALTNLCLTSPYGLKGAVETLQAFTRNAVVQHFPKTLKRQPGVDFREPTPHELDALAAFMESLMLPPDNNFALERLLRTAAQQRGRELFFGTAAKCAQCHGGQQALSDASALLSGGGGNRAFDTVVTKQQPDPIL</sequence>
<keyword evidence="2 4" id="KW-0479">Metal-binding</keyword>
<dbReference type="AlphaFoldDB" id="A0A937W8M0"/>
<protein>
    <recommendedName>
        <fullName evidence="5">Cytochrome c domain-containing protein</fullName>
    </recommendedName>
</protein>
<dbReference type="InterPro" id="IPR036909">
    <property type="entry name" value="Cyt_c-like_dom_sf"/>
</dbReference>
<name>A0A937W8M0_UNCTE</name>
<dbReference type="GO" id="GO:0020037">
    <property type="term" value="F:heme binding"/>
    <property type="evidence" value="ECO:0007669"/>
    <property type="project" value="InterPro"/>
</dbReference>
<evidence type="ECO:0000259" key="5">
    <source>
        <dbReference type="PROSITE" id="PS51007"/>
    </source>
</evidence>
<keyword evidence="3 4" id="KW-0408">Iron</keyword>
<reference evidence="6" key="1">
    <citation type="submission" date="2019-03" db="EMBL/GenBank/DDBJ databases">
        <title>Lake Tanganyika Metagenome-Assembled Genomes (MAGs).</title>
        <authorList>
            <person name="Tran P."/>
        </authorList>
    </citation>
    <scope>NUCLEOTIDE SEQUENCE</scope>
    <source>
        <strain evidence="6">K_DeepCast_65m_m2_066</strain>
    </source>
</reference>